<dbReference type="EMBL" id="FQXD01000001">
    <property type="protein sequence ID" value="SHG74989.1"/>
    <property type="molecule type" value="Genomic_DNA"/>
</dbReference>
<dbReference type="Gene3D" id="3.40.50.300">
    <property type="entry name" value="P-loop containing nucleotide triphosphate hydrolases"/>
    <property type="match status" value="1"/>
</dbReference>
<protein>
    <submittedName>
        <fullName evidence="2">Molybdopterin-guanine dinucleotide biosynthesis protein B</fullName>
    </submittedName>
</protein>
<dbReference type="InterPro" id="IPR004435">
    <property type="entry name" value="MobB_dom"/>
</dbReference>
<dbReference type="AlphaFoldDB" id="A0A1M5MDJ9"/>
<name>A0A1M5MDJ9_9BACI</name>
<dbReference type="SUPFAM" id="SSF52540">
    <property type="entry name" value="P-loop containing nucleoside triphosphate hydrolases"/>
    <property type="match status" value="1"/>
</dbReference>
<gene>
    <name evidence="2" type="ORF">SAMN05421807_101453</name>
</gene>
<reference evidence="3" key="1">
    <citation type="submission" date="2016-11" db="EMBL/GenBank/DDBJ databases">
        <authorList>
            <person name="Varghese N."/>
            <person name="Submissions S."/>
        </authorList>
    </citation>
    <scope>NUCLEOTIDE SEQUENCE [LARGE SCALE GENOMIC DNA]</scope>
    <source>
        <strain evidence="3">CGMCC 1.6496</strain>
    </source>
</reference>
<evidence type="ECO:0000259" key="1">
    <source>
        <dbReference type="Pfam" id="PF03205"/>
    </source>
</evidence>
<evidence type="ECO:0000313" key="2">
    <source>
        <dbReference type="EMBL" id="SHG74989.1"/>
    </source>
</evidence>
<dbReference type="Proteomes" id="UP000184079">
    <property type="component" value="Unassembled WGS sequence"/>
</dbReference>
<organism evidence="2 3">
    <name type="scientific">Virgibacillus chiguensis</name>
    <dbReference type="NCBI Taxonomy" id="411959"/>
    <lineage>
        <taxon>Bacteria</taxon>
        <taxon>Bacillati</taxon>
        <taxon>Bacillota</taxon>
        <taxon>Bacilli</taxon>
        <taxon>Bacillales</taxon>
        <taxon>Bacillaceae</taxon>
        <taxon>Virgibacillus</taxon>
    </lineage>
</organism>
<dbReference type="InterPro" id="IPR052539">
    <property type="entry name" value="MGD_biosynthesis_adapter"/>
</dbReference>
<proteinExistence type="predicted"/>
<dbReference type="NCBIfam" id="TIGR00176">
    <property type="entry name" value="mobB"/>
    <property type="match status" value="1"/>
</dbReference>
<dbReference type="PANTHER" id="PTHR40072">
    <property type="entry name" value="MOLYBDOPTERIN-GUANINE DINUCLEOTIDE BIOSYNTHESIS ADAPTER PROTEIN-RELATED"/>
    <property type="match status" value="1"/>
</dbReference>
<dbReference type="InterPro" id="IPR027417">
    <property type="entry name" value="P-loop_NTPase"/>
</dbReference>
<dbReference type="PANTHER" id="PTHR40072:SF1">
    <property type="entry name" value="MOLYBDOPTERIN-GUANINE DINUCLEOTIDE BIOSYNTHESIS ADAPTER PROTEIN"/>
    <property type="match status" value="1"/>
</dbReference>
<evidence type="ECO:0000313" key="3">
    <source>
        <dbReference type="Proteomes" id="UP000184079"/>
    </source>
</evidence>
<dbReference type="GO" id="GO:0006777">
    <property type="term" value="P:Mo-molybdopterin cofactor biosynthetic process"/>
    <property type="evidence" value="ECO:0007669"/>
    <property type="project" value="InterPro"/>
</dbReference>
<dbReference type="GO" id="GO:0005525">
    <property type="term" value="F:GTP binding"/>
    <property type="evidence" value="ECO:0007669"/>
    <property type="project" value="InterPro"/>
</dbReference>
<keyword evidence="3" id="KW-1185">Reference proteome</keyword>
<feature type="domain" description="Molybdopterin-guanine dinucleotide biosynthesis protein B (MobB)" evidence="1">
    <location>
        <begin position="6"/>
        <end position="138"/>
    </location>
</feature>
<dbReference type="Pfam" id="PF03205">
    <property type="entry name" value="MobB"/>
    <property type="match status" value="1"/>
</dbReference>
<sequence>MAFMKILHIVGFKNSGKTTLVSRWVQFLKTKGFSVSVIKQHGHHGKHGSLKMPDENTDSMQFFRSGADLSIVSGGGTVQIMLNETPSFERLKKLASMDQPDILLIEGFKEEAGSKVVLVRNEVEWDELNRLNNIVLVVGVENKSISFPRIRSRENVSALDKWLWEWCGGRASC</sequence>
<accession>A0A1M5MDJ9</accession>